<dbReference type="AlphaFoldDB" id="A0A8K0T8Y8"/>
<feature type="compositionally biased region" description="Basic and acidic residues" evidence="1">
    <location>
        <begin position="96"/>
        <end position="108"/>
    </location>
</feature>
<dbReference type="OrthoDB" id="10613777at2759"/>
<evidence type="ECO:0000256" key="1">
    <source>
        <dbReference type="SAM" id="MobiDB-lite"/>
    </source>
</evidence>
<reference evidence="3" key="1">
    <citation type="journal article" date="2021" name="Nat. Commun.">
        <title>Genetic determinants of endophytism in the Arabidopsis root mycobiome.</title>
        <authorList>
            <person name="Mesny F."/>
            <person name="Miyauchi S."/>
            <person name="Thiergart T."/>
            <person name="Pickel B."/>
            <person name="Atanasova L."/>
            <person name="Karlsson M."/>
            <person name="Huettel B."/>
            <person name="Barry K.W."/>
            <person name="Haridas S."/>
            <person name="Chen C."/>
            <person name="Bauer D."/>
            <person name="Andreopoulos W."/>
            <person name="Pangilinan J."/>
            <person name="LaButti K."/>
            <person name="Riley R."/>
            <person name="Lipzen A."/>
            <person name="Clum A."/>
            <person name="Drula E."/>
            <person name="Henrissat B."/>
            <person name="Kohler A."/>
            <person name="Grigoriev I.V."/>
            <person name="Martin F.M."/>
            <person name="Hacquard S."/>
        </authorList>
    </citation>
    <scope>NUCLEOTIDE SEQUENCE</scope>
    <source>
        <strain evidence="3">MPI-CAGE-AT-0016</strain>
    </source>
</reference>
<name>A0A8K0T8Y8_9PEZI</name>
<dbReference type="Proteomes" id="UP000813385">
    <property type="component" value="Unassembled WGS sequence"/>
</dbReference>
<accession>A0A8K0T8Y8</accession>
<dbReference type="EMBL" id="JAGPXD010000006">
    <property type="protein sequence ID" value="KAH7350176.1"/>
    <property type="molecule type" value="Genomic_DNA"/>
</dbReference>
<feature type="chain" id="PRO_5035439083" evidence="2">
    <location>
        <begin position="19"/>
        <end position="361"/>
    </location>
</feature>
<gene>
    <name evidence="3" type="ORF">B0T11DRAFT_290700</name>
</gene>
<sequence length="361" mass="37178">MRTSVSCLVLAMAAHSAAYPLVPGLHNRDDSESSPSGKPRYPIVNVDGPDGDSDSPPTVTVTRHSAPTTVTHRVTDTVVYTTHKPTTIISIVPVDGKPDHKTEDEDKNNQPTAVTVTIWESSAAATSLPGGPSTTTTTVLVTPTPTTRPAVVDPEPEPTTDFVVPPVYTSSQSSSETSAELSPISSSVAESEAGSLSSPPPVPTTSTVQDDAESSTLAPQSTASTEPTESSAPTVVLEPTTVLESSIEVPTTSLVPAPSSSTPAAWDEVVSQSVSTEASSVASVVASPTAIALWPPAPGSPDLPTSSVPFLSAPSAPTTIIFVPSSLAPIPTPEVTAVQSHDDGYWYSSKYPSWNSTAPFV</sequence>
<evidence type="ECO:0000256" key="2">
    <source>
        <dbReference type="SAM" id="SignalP"/>
    </source>
</evidence>
<feature type="compositionally biased region" description="Low complexity" evidence="1">
    <location>
        <begin position="170"/>
        <end position="187"/>
    </location>
</feature>
<feature type="signal peptide" evidence="2">
    <location>
        <begin position="1"/>
        <end position="18"/>
    </location>
</feature>
<organism evidence="3 4">
    <name type="scientific">Plectosphaerella cucumerina</name>
    <dbReference type="NCBI Taxonomy" id="40658"/>
    <lineage>
        <taxon>Eukaryota</taxon>
        <taxon>Fungi</taxon>
        <taxon>Dikarya</taxon>
        <taxon>Ascomycota</taxon>
        <taxon>Pezizomycotina</taxon>
        <taxon>Sordariomycetes</taxon>
        <taxon>Hypocreomycetidae</taxon>
        <taxon>Glomerellales</taxon>
        <taxon>Plectosphaerellaceae</taxon>
        <taxon>Plectosphaerella</taxon>
    </lineage>
</organism>
<protein>
    <submittedName>
        <fullName evidence="3">Uncharacterized protein</fullName>
    </submittedName>
</protein>
<proteinExistence type="predicted"/>
<evidence type="ECO:0000313" key="4">
    <source>
        <dbReference type="Proteomes" id="UP000813385"/>
    </source>
</evidence>
<feature type="region of interest" description="Disordered" evidence="1">
    <location>
        <begin position="124"/>
        <end position="236"/>
    </location>
</feature>
<keyword evidence="4" id="KW-1185">Reference proteome</keyword>
<evidence type="ECO:0000313" key="3">
    <source>
        <dbReference type="EMBL" id="KAH7350176.1"/>
    </source>
</evidence>
<feature type="region of interest" description="Disordered" evidence="1">
    <location>
        <begin position="22"/>
        <end position="62"/>
    </location>
</feature>
<feature type="compositionally biased region" description="Low complexity" evidence="1">
    <location>
        <begin position="221"/>
        <end position="234"/>
    </location>
</feature>
<feature type="compositionally biased region" description="Low complexity" evidence="1">
    <location>
        <begin position="126"/>
        <end position="147"/>
    </location>
</feature>
<comment type="caution">
    <text evidence="3">The sequence shown here is derived from an EMBL/GenBank/DDBJ whole genome shotgun (WGS) entry which is preliminary data.</text>
</comment>
<keyword evidence="2" id="KW-0732">Signal</keyword>
<feature type="region of interest" description="Disordered" evidence="1">
    <location>
        <begin position="92"/>
        <end position="111"/>
    </location>
</feature>